<comment type="caution">
    <text evidence="2">The sequence shown here is derived from an EMBL/GenBank/DDBJ whole genome shotgun (WGS) entry which is preliminary data.</text>
</comment>
<dbReference type="AlphaFoldDB" id="A0A2P4QRB3"/>
<reference evidence="2 3" key="2">
    <citation type="journal article" date="2018" name="New Phytol.">
        <title>High intraspecific genome diversity in the model arbuscular mycorrhizal symbiont Rhizophagus irregularis.</title>
        <authorList>
            <person name="Chen E.C.H."/>
            <person name="Morin E."/>
            <person name="Beaudet D."/>
            <person name="Noel J."/>
            <person name="Yildirir G."/>
            <person name="Ndikumana S."/>
            <person name="Charron P."/>
            <person name="St-Onge C."/>
            <person name="Giorgi J."/>
            <person name="Kruger M."/>
            <person name="Marton T."/>
            <person name="Ropars J."/>
            <person name="Grigoriev I.V."/>
            <person name="Hainaut M."/>
            <person name="Henrissat B."/>
            <person name="Roux C."/>
            <person name="Martin F."/>
            <person name="Corradi N."/>
        </authorList>
    </citation>
    <scope>NUCLEOTIDE SEQUENCE [LARGE SCALE GENOMIC DNA]</scope>
    <source>
        <strain evidence="2 3">DAOM 197198</strain>
    </source>
</reference>
<accession>A0A2P4QRB3</accession>
<proteinExistence type="predicted"/>
<feature type="transmembrane region" description="Helical" evidence="1">
    <location>
        <begin position="93"/>
        <end position="122"/>
    </location>
</feature>
<evidence type="ECO:0000256" key="1">
    <source>
        <dbReference type="SAM" id="Phobius"/>
    </source>
</evidence>
<sequence>MFTMSEEQLCSNDNEKYYYDDFQEREDKVNEALNNFSQRSFTQRGIVKESLVYNLLETAMDKGREIFQHPRDYSKPIIKSVRYVWNNFPPLSWFGYGVAVLNVIPLAILITFLIGTLTLVLFVSGMGILLAEGFFVGIGLLFFVPVALFLTFSAISTTFFTVSIWSVYKMAVYILHNIGLLGGDTLYDEQKQQKIQEEEE</sequence>
<evidence type="ECO:0000313" key="3">
    <source>
        <dbReference type="Proteomes" id="UP000018888"/>
    </source>
</evidence>
<dbReference type="Pfam" id="PF16015">
    <property type="entry name" value="Promethin"/>
    <property type="match status" value="1"/>
</dbReference>
<name>A0A2P4QRB3_RHIID</name>
<dbReference type="EMBL" id="AUPC02000019">
    <property type="protein sequence ID" value="POG80170.1"/>
    <property type="molecule type" value="Genomic_DNA"/>
</dbReference>
<gene>
    <name evidence="2" type="ORF">GLOIN_2v1519021</name>
</gene>
<organism evidence="2 3">
    <name type="scientific">Rhizophagus irregularis (strain DAOM 181602 / DAOM 197198 / MUCL 43194)</name>
    <name type="common">Arbuscular mycorrhizal fungus</name>
    <name type="synonym">Glomus intraradices</name>
    <dbReference type="NCBI Taxonomy" id="747089"/>
    <lineage>
        <taxon>Eukaryota</taxon>
        <taxon>Fungi</taxon>
        <taxon>Fungi incertae sedis</taxon>
        <taxon>Mucoromycota</taxon>
        <taxon>Glomeromycotina</taxon>
        <taxon>Glomeromycetes</taxon>
        <taxon>Glomerales</taxon>
        <taxon>Glomeraceae</taxon>
        <taxon>Rhizophagus</taxon>
    </lineage>
</organism>
<keyword evidence="1" id="KW-0472">Membrane</keyword>
<keyword evidence="1" id="KW-0812">Transmembrane</keyword>
<protein>
    <submittedName>
        <fullName evidence="2">Uncharacterized protein</fullName>
    </submittedName>
</protein>
<reference evidence="2 3" key="1">
    <citation type="journal article" date="2013" name="Proc. Natl. Acad. Sci. U.S.A.">
        <title>Genome of an arbuscular mycorrhizal fungus provides insight into the oldest plant symbiosis.</title>
        <authorList>
            <person name="Tisserant E."/>
            <person name="Malbreil M."/>
            <person name="Kuo A."/>
            <person name="Kohler A."/>
            <person name="Symeonidi A."/>
            <person name="Balestrini R."/>
            <person name="Charron P."/>
            <person name="Duensing N."/>
            <person name="Frei Dit Frey N."/>
            <person name="Gianinazzi-Pearson V."/>
            <person name="Gilbert L.B."/>
            <person name="Handa Y."/>
            <person name="Herr J.R."/>
            <person name="Hijri M."/>
            <person name="Koul R."/>
            <person name="Kawaguchi M."/>
            <person name="Krajinski F."/>
            <person name="Lammers P.J."/>
            <person name="Masclaux F.G."/>
            <person name="Murat C."/>
            <person name="Morin E."/>
            <person name="Ndikumana S."/>
            <person name="Pagni M."/>
            <person name="Petitpierre D."/>
            <person name="Requena N."/>
            <person name="Rosikiewicz P."/>
            <person name="Riley R."/>
            <person name="Saito K."/>
            <person name="San Clemente H."/>
            <person name="Shapiro H."/>
            <person name="van Tuinen D."/>
            <person name="Becard G."/>
            <person name="Bonfante P."/>
            <person name="Paszkowski U."/>
            <person name="Shachar-Hill Y.Y."/>
            <person name="Tuskan G.A."/>
            <person name="Young P.W."/>
            <person name="Sanders I.R."/>
            <person name="Henrissat B."/>
            <person name="Rensing S.A."/>
            <person name="Grigoriev I.V."/>
            <person name="Corradi N."/>
            <person name="Roux C."/>
            <person name="Martin F."/>
        </authorList>
    </citation>
    <scope>NUCLEOTIDE SEQUENCE [LARGE SCALE GENOMIC DNA]</scope>
    <source>
        <strain evidence="2 3">DAOM 197198</strain>
    </source>
</reference>
<keyword evidence="1" id="KW-1133">Transmembrane helix</keyword>
<keyword evidence="3" id="KW-1185">Reference proteome</keyword>
<dbReference type="VEuPathDB" id="FungiDB:RhiirFUN_018382"/>
<dbReference type="Proteomes" id="UP000018888">
    <property type="component" value="Unassembled WGS sequence"/>
</dbReference>
<evidence type="ECO:0000313" key="2">
    <source>
        <dbReference type="EMBL" id="POG80170.1"/>
    </source>
</evidence>